<accession>A0A4Y4DJW5</accession>
<proteinExistence type="predicted"/>
<feature type="transmembrane region" description="Helical" evidence="1">
    <location>
        <begin position="12"/>
        <end position="34"/>
    </location>
</feature>
<keyword evidence="1" id="KW-0472">Membrane</keyword>
<organism evidence="2 3">
    <name type="scientific">Glutamicibacter uratoxydans</name>
    <name type="common">Arthrobacter uratoxydans</name>
    <dbReference type="NCBI Taxonomy" id="43667"/>
    <lineage>
        <taxon>Bacteria</taxon>
        <taxon>Bacillati</taxon>
        <taxon>Actinomycetota</taxon>
        <taxon>Actinomycetes</taxon>
        <taxon>Micrococcales</taxon>
        <taxon>Micrococcaceae</taxon>
        <taxon>Glutamicibacter</taxon>
    </lineage>
</organism>
<name>A0A4Y4DJW5_GLUUR</name>
<keyword evidence="1" id="KW-1133">Transmembrane helix</keyword>
<evidence type="ECO:0000256" key="1">
    <source>
        <dbReference type="SAM" id="Phobius"/>
    </source>
</evidence>
<keyword evidence="1" id="KW-0812">Transmembrane</keyword>
<reference evidence="2 3" key="1">
    <citation type="submission" date="2019-06" db="EMBL/GenBank/DDBJ databases">
        <title>Whole genome shotgun sequence of Glutamicibacter uratoxydans NBRC 15515.</title>
        <authorList>
            <person name="Hosoyama A."/>
            <person name="Uohara A."/>
            <person name="Ohji S."/>
            <person name="Ichikawa N."/>
        </authorList>
    </citation>
    <scope>NUCLEOTIDE SEQUENCE [LARGE SCALE GENOMIC DNA]</scope>
    <source>
        <strain evidence="2 3">NBRC 15515</strain>
    </source>
</reference>
<gene>
    <name evidence="2" type="ORF">AUR04nite_11140</name>
</gene>
<sequence length="72" mass="7561">MSASSLTLSIVSRVAIVIAVLSALSLVATLVLYFQQIAIPRAVMALGVWGLPVAFLLAAVVVIGNIIKRRNT</sequence>
<feature type="transmembrane region" description="Helical" evidence="1">
    <location>
        <begin position="46"/>
        <end position="67"/>
    </location>
</feature>
<evidence type="ECO:0000313" key="3">
    <source>
        <dbReference type="Proteomes" id="UP000316612"/>
    </source>
</evidence>
<dbReference type="Proteomes" id="UP000316612">
    <property type="component" value="Unassembled WGS sequence"/>
</dbReference>
<dbReference type="AlphaFoldDB" id="A0A4Y4DJW5"/>
<evidence type="ECO:0000313" key="2">
    <source>
        <dbReference type="EMBL" id="GED05582.1"/>
    </source>
</evidence>
<dbReference type="EMBL" id="BJNY01000005">
    <property type="protein sequence ID" value="GED05582.1"/>
    <property type="molecule type" value="Genomic_DNA"/>
</dbReference>
<protein>
    <submittedName>
        <fullName evidence="2">Uncharacterized protein</fullName>
    </submittedName>
</protein>
<dbReference type="RefSeq" id="WP_141362803.1">
    <property type="nucleotide sequence ID" value="NZ_BAAAJL010000008.1"/>
</dbReference>
<comment type="caution">
    <text evidence="2">The sequence shown here is derived from an EMBL/GenBank/DDBJ whole genome shotgun (WGS) entry which is preliminary data.</text>
</comment>
<keyword evidence="3" id="KW-1185">Reference proteome</keyword>